<dbReference type="PANTHER" id="PTHR10825:SF29">
    <property type="entry name" value="POLYCOMB GROUP RING FINGER PROTEIN 1"/>
    <property type="match status" value="1"/>
</dbReference>
<evidence type="ECO:0000256" key="3">
    <source>
        <dbReference type="ARBA" id="ARBA00022723"/>
    </source>
</evidence>
<dbReference type="GO" id="GO:0008270">
    <property type="term" value="F:zinc ion binding"/>
    <property type="evidence" value="ECO:0007669"/>
    <property type="project" value="UniProtKB-KW"/>
</dbReference>
<dbReference type="SUPFAM" id="SSF57850">
    <property type="entry name" value="RING/U-box"/>
    <property type="match status" value="1"/>
</dbReference>
<evidence type="ECO:0000256" key="10">
    <source>
        <dbReference type="ARBA" id="ARBA00062372"/>
    </source>
</evidence>
<evidence type="ECO:0000313" key="14">
    <source>
        <dbReference type="Ensembl" id="ENSECAP00000009349.3"/>
    </source>
</evidence>
<dbReference type="Pfam" id="PF16207">
    <property type="entry name" value="RAWUL"/>
    <property type="match status" value="1"/>
</dbReference>
<protein>
    <recommendedName>
        <fullName evidence="9">Polycomb group RING finger protein 1</fullName>
    </recommendedName>
</protein>
<dbReference type="HOGENOM" id="CLU_046427_4_2_1"/>
<dbReference type="Gene3D" id="3.30.40.10">
    <property type="entry name" value="Zinc/RING finger domain, C3HC4 (zinc finger)"/>
    <property type="match status" value="1"/>
</dbReference>
<evidence type="ECO:0000256" key="4">
    <source>
        <dbReference type="ARBA" id="ARBA00022771"/>
    </source>
</evidence>
<evidence type="ECO:0000256" key="9">
    <source>
        <dbReference type="ARBA" id="ARBA00040075"/>
    </source>
</evidence>
<evidence type="ECO:0000256" key="1">
    <source>
        <dbReference type="ARBA" id="ARBA00004123"/>
    </source>
</evidence>
<organism evidence="14 15">
    <name type="scientific">Equus caballus</name>
    <name type="common">Horse</name>
    <dbReference type="NCBI Taxonomy" id="9796"/>
    <lineage>
        <taxon>Eukaryota</taxon>
        <taxon>Metazoa</taxon>
        <taxon>Chordata</taxon>
        <taxon>Craniata</taxon>
        <taxon>Vertebrata</taxon>
        <taxon>Euteleostomi</taxon>
        <taxon>Mammalia</taxon>
        <taxon>Eutheria</taxon>
        <taxon>Laurasiatheria</taxon>
        <taxon>Perissodactyla</taxon>
        <taxon>Equidae</taxon>
        <taxon>Equus</taxon>
    </lineage>
</organism>
<reference evidence="14" key="2">
    <citation type="submission" date="2025-08" db="UniProtKB">
        <authorList>
            <consortium name="Ensembl"/>
        </authorList>
    </citation>
    <scope>IDENTIFICATION</scope>
    <source>
        <strain evidence="14">Thoroughbred</strain>
    </source>
</reference>
<gene>
    <name evidence="14 16" type="primary">PCGF1</name>
</gene>
<dbReference type="InParanoid" id="F6ZSF0"/>
<dbReference type="FunFam" id="3.10.20.90:FF:000099">
    <property type="entry name" value="Polycomb group RING finger protein 1"/>
    <property type="match status" value="1"/>
</dbReference>
<feature type="compositionally biased region" description="Gly residues" evidence="12">
    <location>
        <begin position="343"/>
        <end position="353"/>
    </location>
</feature>
<dbReference type="PROSITE" id="PS00518">
    <property type="entry name" value="ZF_RING_1"/>
    <property type="match status" value="1"/>
</dbReference>
<dbReference type="PaxDb" id="9796-ENSECAP00000009349"/>
<dbReference type="GeneTree" id="ENSGT00940000159651"/>
<feature type="domain" description="RING-type" evidence="13">
    <location>
        <begin position="47"/>
        <end position="86"/>
    </location>
</feature>
<evidence type="ECO:0000256" key="7">
    <source>
        <dbReference type="ARBA" id="ARBA00023163"/>
    </source>
</evidence>
<name>F6ZSF0_HORSE</name>
<dbReference type="PANTHER" id="PTHR10825">
    <property type="entry name" value="RING FINGER DOMAIN-CONTAINING, POLYCOMB GROUP COMPONENT"/>
    <property type="match status" value="1"/>
</dbReference>
<dbReference type="Ensembl" id="ENSECAT00000011905.3">
    <property type="protein sequence ID" value="ENSECAP00000009349.3"/>
    <property type="gene ID" value="ENSECAG00000011360.4"/>
</dbReference>
<dbReference type="Gene3D" id="3.10.20.90">
    <property type="entry name" value="Phosphatidylinositol 3-kinase Catalytic Subunit, Chain A, domain 1"/>
    <property type="match status" value="1"/>
</dbReference>
<dbReference type="Proteomes" id="UP000002281">
    <property type="component" value="Chromosome 15"/>
</dbReference>
<evidence type="ECO:0000256" key="11">
    <source>
        <dbReference type="PROSITE-ProRule" id="PRU00175"/>
    </source>
</evidence>
<keyword evidence="5" id="KW-0862">Zinc</keyword>
<reference evidence="14" key="3">
    <citation type="submission" date="2025-09" db="UniProtKB">
        <authorList>
            <consortium name="Ensembl"/>
        </authorList>
    </citation>
    <scope>IDENTIFICATION</scope>
    <source>
        <strain evidence="14">Thoroughbred</strain>
    </source>
</reference>
<dbReference type="GO" id="GO:0031519">
    <property type="term" value="C:PcG protein complex"/>
    <property type="evidence" value="ECO:0007669"/>
    <property type="project" value="Ensembl"/>
</dbReference>
<feature type="region of interest" description="Disordered" evidence="12">
    <location>
        <begin position="320"/>
        <end position="353"/>
    </location>
</feature>
<reference evidence="14 15" key="1">
    <citation type="journal article" date="2009" name="Science">
        <title>Genome sequence, comparative analysis, and population genetics of the domestic horse.</title>
        <authorList>
            <consortium name="Broad Institute Genome Sequencing Platform"/>
            <consortium name="Broad Institute Whole Genome Assembly Team"/>
            <person name="Wade C.M."/>
            <person name="Giulotto E."/>
            <person name="Sigurdsson S."/>
            <person name="Zoli M."/>
            <person name="Gnerre S."/>
            <person name="Imsland F."/>
            <person name="Lear T.L."/>
            <person name="Adelson D.L."/>
            <person name="Bailey E."/>
            <person name="Bellone R.R."/>
            <person name="Bloecker H."/>
            <person name="Distl O."/>
            <person name="Edgar R.C."/>
            <person name="Garber M."/>
            <person name="Leeb T."/>
            <person name="Mauceli E."/>
            <person name="MacLeod J.N."/>
            <person name="Penedo M.C.T."/>
            <person name="Raison J.M."/>
            <person name="Sharpe T."/>
            <person name="Vogel J."/>
            <person name="Andersson L."/>
            <person name="Antczak D.F."/>
            <person name="Biagi T."/>
            <person name="Binns M.M."/>
            <person name="Chowdhary B.P."/>
            <person name="Coleman S.J."/>
            <person name="Della Valle G."/>
            <person name="Fryc S."/>
            <person name="Guerin G."/>
            <person name="Hasegawa T."/>
            <person name="Hill E.W."/>
            <person name="Jurka J."/>
            <person name="Kiialainen A."/>
            <person name="Lindgren G."/>
            <person name="Liu J."/>
            <person name="Magnani E."/>
            <person name="Mickelson J.R."/>
            <person name="Murray J."/>
            <person name="Nergadze S.G."/>
            <person name="Onofrio R."/>
            <person name="Pedroni S."/>
            <person name="Piras M.F."/>
            <person name="Raudsepp T."/>
            <person name="Rocchi M."/>
            <person name="Roeed K.H."/>
            <person name="Ryder O.A."/>
            <person name="Searle S."/>
            <person name="Skow L."/>
            <person name="Swinburne J.E."/>
            <person name="Syvaenen A.C."/>
            <person name="Tozaki T."/>
            <person name="Valberg S.J."/>
            <person name="Vaudin M."/>
            <person name="White J.R."/>
            <person name="Zody M.C."/>
            <person name="Lander E.S."/>
            <person name="Lindblad-Toh K."/>
        </authorList>
    </citation>
    <scope>NUCLEOTIDE SEQUENCE [LARGE SCALE GENOMIC DNA]</scope>
    <source>
        <strain evidence="14 15">Thoroughbred</strain>
    </source>
</reference>
<dbReference type="InterPro" id="IPR032443">
    <property type="entry name" value="RAWUL"/>
</dbReference>
<keyword evidence="4 11" id="KW-0863">Zinc-finger</keyword>
<keyword evidence="3" id="KW-0479">Metal-binding</keyword>
<dbReference type="CDD" id="cd17081">
    <property type="entry name" value="RAWUL_PCGF1"/>
    <property type="match status" value="1"/>
</dbReference>
<evidence type="ECO:0000313" key="16">
    <source>
        <dbReference type="VGNC" id="VGNC:21197"/>
    </source>
</evidence>
<evidence type="ECO:0000259" key="13">
    <source>
        <dbReference type="PROSITE" id="PS50089"/>
    </source>
</evidence>
<dbReference type="CDD" id="cd16733">
    <property type="entry name" value="RING-HC_PCGF1"/>
    <property type="match status" value="1"/>
</dbReference>
<evidence type="ECO:0000256" key="6">
    <source>
        <dbReference type="ARBA" id="ARBA00023015"/>
    </source>
</evidence>
<dbReference type="FunFam" id="3.30.40.10:FF:000122">
    <property type="entry name" value="polycomb group RING finger protein 1"/>
    <property type="match status" value="1"/>
</dbReference>
<dbReference type="PROSITE" id="PS50089">
    <property type="entry name" value="ZF_RING_2"/>
    <property type="match status" value="1"/>
</dbReference>
<proteinExistence type="predicted"/>
<accession>F6ZSF0</accession>
<evidence type="ECO:0000256" key="5">
    <source>
        <dbReference type="ARBA" id="ARBA00022833"/>
    </source>
</evidence>
<comment type="subunit">
    <text evidence="10">Interacts with BCORL1, forming heterodimers. The PCGF1-BCORL1 heterodimeric complex interacts with the KDM2B-SKP1 heterodimeric complex to form a homotetrameric polycomb repression complex 1 (PRC1.1). Component of the repressive BCOR complex containing a Polycomb group subcomplex at least composed of RYBP, RING1 and RNF2/RING2. Specifically interacts with BCOR, RING1 and RNF2/RING2. Component of a PRC1-like complex. Interacts with CBX6, CBX7 and CBX8. Interacts with DPPA4, NANOG, POU5F1 and RYBP.</text>
</comment>
<dbReference type="VGNC" id="VGNC:21197">
    <property type="gene designation" value="PCGF1"/>
</dbReference>
<dbReference type="GO" id="GO:0006338">
    <property type="term" value="P:chromatin remodeling"/>
    <property type="evidence" value="ECO:0007669"/>
    <property type="project" value="Ensembl"/>
</dbReference>
<evidence type="ECO:0000256" key="2">
    <source>
        <dbReference type="ARBA" id="ARBA00022491"/>
    </source>
</evidence>
<dbReference type="FunCoup" id="F6ZSF0">
    <property type="interactions" value="2198"/>
</dbReference>
<dbReference type="SMART" id="SM00184">
    <property type="entry name" value="RING"/>
    <property type="match status" value="1"/>
</dbReference>
<comment type="subcellular location">
    <subcellularLocation>
        <location evidence="1">Nucleus</location>
    </subcellularLocation>
</comment>
<dbReference type="GO" id="GO:0005654">
    <property type="term" value="C:nucleoplasm"/>
    <property type="evidence" value="ECO:0007669"/>
    <property type="project" value="Ensembl"/>
</dbReference>
<dbReference type="Bgee" id="ENSECAG00000011360">
    <property type="expression patterns" value="Expressed in retina and 23 other cell types or tissues"/>
</dbReference>
<dbReference type="AlphaFoldDB" id="F6ZSF0"/>
<dbReference type="InterPro" id="IPR017907">
    <property type="entry name" value="Znf_RING_CS"/>
</dbReference>
<evidence type="ECO:0000256" key="12">
    <source>
        <dbReference type="SAM" id="MobiDB-lite"/>
    </source>
</evidence>
<keyword evidence="15" id="KW-1185">Reference proteome</keyword>
<keyword evidence="7" id="KW-0804">Transcription</keyword>
<evidence type="ECO:0000313" key="15">
    <source>
        <dbReference type="Proteomes" id="UP000002281"/>
    </source>
</evidence>
<evidence type="ECO:0000256" key="8">
    <source>
        <dbReference type="ARBA" id="ARBA00023242"/>
    </source>
</evidence>
<dbReference type="STRING" id="9796.ENSECAP00000009349"/>
<keyword evidence="8" id="KW-0539">Nucleus</keyword>
<dbReference type="Pfam" id="PF13923">
    <property type="entry name" value="zf-C3HC4_2"/>
    <property type="match status" value="1"/>
</dbReference>
<sequence length="353" mass="39998">MASPQGGQIAIAMRLRNQLQSVYKMDPLRNEEEVRVKIKDLNEHIVCCLCAGYFVDATTITECLHTFCKSCIVKYLQTSKYCPMCNIKIHETQPLLNLKLDRVMQDIVYKLVPGLQDSEEKRIREFYQSRGLDRVTQPSGEEPALSNLGLPFSSFDHSKAHYYRYDEQLSLCLERLSSGKDKNKSVLQNKYVRCSVRAEVRHLRRVLCHRLMLNPQHVQLLFDNEVLPDHMTMKQLWLSRWFGKPSPLLLQYSVKEKRRNPLSFIKKEGLAMSVAPSELPEERGRGPYTCKTQKVLGLKPSFTLAATLICPMPSAHVPGLASPSPPHFSVSSQAPQPLLEATSGGGKGQSVEN</sequence>
<dbReference type="InterPro" id="IPR001841">
    <property type="entry name" value="Znf_RING"/>
</dbReference>
<keyword evidence="6" id="KW-0805">Transcription regulation</keyword>
<keyword evidence="2" id="KW-0678">Repressor</keyword>
<dbReference type="InterPro" id="IPR013083">
    <property type="entry name" value="Znf_RING/FYVE/PHD"/>
</dbReference>